<reference evidence="1 2" key="1">
    <citation type="journal article" date="2013" name="BMC Genomics">
        <title>Comparative genomics of Campylobacter concisus isolates reveals genetic diversity and provides insights into disease association.</title>
        <authorList>
            <person name="Deshpande N.P."/>
            <person name="Kaakoush N.O."/>
            <person name="Wilkins M.R."/>
            <person name="Mitchell H.M."/>
        </authorList>
    </citation>
    <scope>NUCLEOTIDE SEQUENCE [LARGE SCALE GENOMIC DNA]</scope>
    <source>
        <strain evidence="1 2">ATCC 51562</strain>
    </source>
</reference>
<dbReference type="PATRIC" id="fig|1242969.3.peg.96"/>
<dbReference type="RefSeq" id="WP_021090351.1">
    <property type="nucleotide sequence ID" value="NZ_ANNI01000001.1"/>
</dbReference>
<protein>
    <recommendedName>
        <fullName evidence="3">HK97 gp10 family phage protein</fullName>
    </recommendedName>
</protein>
<accession>U2FAH3</accession>
<organism evidence="1 2">
    <name type="scientific">Campylobacter concisus ATCC 51562</name>
    <dbReference type="NCBI Taxonomy" id="1242969"/>
    <lineage>
        <taxon>Bacteria</taxon>
        <taxon>Pseudomonadati</taxon>
        <taxon>Campylobacterota</taxon>
        <taxon>Epsilonproteobacteria</taxon>
        <taxon>Campylobacterales</taxon>
        <taxon>Campylobacteraceae</taxon>
        <taxon>Campylobacter</taxon>
    </lineage>
</organism>
<dbReference type="EMBL" id="ANNI01000001">
    <property type="protein sequence ID" value="ERJ27005.1"/>
    <property type="molecule type" value="Genomic_DNA"/>
</dbReference>
<dbReference type="AlphaFoldDB" id="U2FAH3"/>
<dbReference type="Pfam" id="PF04883">
    <property type="entry name" value="HK97-gp10_like"/>
    <property type="match status" value="1"/>
</dbReference>
<evidence type="ECO:0000313" key="1">
    <source>
        <dbReference type="EMBL" id="ERJ27005.1"/>
    </source>
</evidence>
<comment type="caution">
    <text evidence="1">The sequence shown here is derived from an EMBL/GenBank/DDBJ whole genome shotgun (WGS) entry which is preliminary data.</text>
</comment>
<gene>
    <name evidence="1" type="ORF">ATCC51562_1163</name>
</gene>
<evidence type="ECO:0008006" key="3">
    <source>
        <dbReference type="Google" id="ProtNLM"/>
    </source>
</evidence>
<evidence type="ECO:0000313" key="2">
    <source>
        <dbReference type="Proteomes" id="UP000016627"/>
    </source>
</evidence>
<sequence length="141" mass="15644">MKNIDKFLKDFLFRVGSGVAQVAKEKTAPIRTGNLKRDIRVFEVTASEVTVGNTLKAKYAKYVHGGTRAHVIKPKNKKALANKKAGLFFGKKVNHPGIKANPYLLNAWNIYKNGGLKRASDELAQNVGKEIVKEIKVILKN</sequence>
<dbReference type="InterPro" id="IPR010064">
    <property type="entry name" value="HK97-gp10_tail"/>
</dbReference>
<dbReference type="Proteomes" id="UP000016627">
    <property type="component" value="Unassembled WGS sequence"/>
</dbReference>
<name>U2FAH3_9BACT</name>
<proteinExistence type="predicted"/>
<dbReference type="eggNOG" id="ENOG5030W56">
    <property type="taxonomic scope" value="Bacteria"/>
</dbReference>